<dbReference type="AlphaFoldDB" id="A0A450SRM1"/>
<reference evidence="2" key="1">
    <citation type="submission" date="2019-02" db="EMBL/GenBank/DDBJ databases">
        <authorList>
            <person name="Gruber-Vodicka R. H."/>
            <person name="Seah K. B. B."/>
        </authorList>
    </citation>
    <scope>NUCLEOTIDE SEQUENCE</scope>
    <source>
        <strain evidence="1">BECK_DK161</strain>
        <strain evidence="2">BECK_DK47</strain>
    </source>
</reference>
<sequence length="43" mass="4844">MLYTAACMVGSYDLFAFYYETTGKMVDALRLSPLRGHVFHPLG</sequence>
<organism evidence="2">
    <name type="scientific">Candidatus Kentrum sp. DK</name>
    <dbReference type="NCBI Taxonomy" id="2126562"/>
    <lineage>
        <taxon>Bacteria</taxon>
        <taxon>Pseudomonadati</taxon>
        <taxon>Pseudomonadota</taxon>
        <taxon>Gammaproteobacteria</taxon>
        <taxon>Candidatus Kentrum</taxon>
    </lineage>
</organism>
<gene>
    <name evidence="2" type="ORF">BECKDK2373B_GA0170837_106024</name>
    <name evidence="1" type="ORF">BECKDK2373C_GA0170839_103810</name>
</gene>
<name>A0A450SRM1_9GAMM</name>
<evidence type="ECO:0000313" key="2">
    <source>
        <dbReference type="EMBL" id="VFJ56683.1"/>
    </source>
</evidence>
<protein>
    <submittedName>
        <fullName evidence="2">Uncharacterized protein</fullName>
    </submittedName>
</protein>
<accession>A0A450SRM1</accession>
<proteinExistence type="predicted"/>
<dbReference type="EMBL" id="CAADEY010000038">
    <property type="protein sequence ID" value="VFJ52902.1"/>
    <property type="molecule type" value="Genomic_DNA"/>
</dbReference>
<evidence type="ECO:0000313" key="1">
    <source>
        <dbReference type="EMBL" id="VFJ52902.1"/>
    </source>
</evidence>
<dbReference type="EMBL" id="CAADEX010000060">
    <property type="protein sequence ID" value="VFJ56683.1"/>
    <property type="molecule type" value="Genomic_DNA"/>
</dbReference>